<accession>G7VHE1</accession>
<organism evidence="1 2">
    <name type="scientific">Pyrobaculum ferrireducens</name>
    <dbReference type="NCBI Taxonomy" id="1104324"/>
    <lineage>
        <taxon>Archaea</taxon>
        <taxon>Thermoproteota</taxon>
        <taxon>Thermoprotei</taxon>
        <taxon>Thermoproteales</taxon>
        <taxon>Thermoproteaceae</taxon>
        <taxon>Pyrobaculum</taxon>
    </lineage>
</organism>
<dbReference type="STRING" id="1104324.P186_0592"/>
<dbReference type="RefSeq" id="WP_014287872.1">
    <property type="nucleotide sequence ID" value="NC_016645.1"/>
</dbReference>
<dbReference type="OrthoDB" id="25681at2157"/>
<dbReference type="HOGENOM" id="CLU_1302670_0_0_2"/>
<reference evidence="1 2" key="1">
    <citation type="journal article" date="2012" name="J. Bacteriol.">
        <title>Complete genome sequence of strain 1860, a crenarchaeon of the genus pyrobaculum able to grow with various electron acceptors.</title>
        <authorList>
            <person name="Mardanov A.V."/>
            <person name="Gumerov V.M."/>
            <person name="Slobodkina G.B."/>
            <person name="Beletsky A.V."/>
            <person name="Bonch-Osmolovskaya E.A."/>
            <person name="Ravin N.V."/>
            <person name="Skryabin K.G."/>
        </authorList>
    </citation>
    <scope>NUCLEOTIDE SEQUENCE [LARGE SCALE GENOMIC DNA]</scope>
    <source>
        <strain evidence="1 2">1860</strain>
    </source>
</reference>
<dbReference type="EMBL" id="CP003098">
    <property type="protein sequence ID" value="AET32044.1"/>
    <property type="molecule type" value="Genomic_DNA"/>
</dbReference>
<proteinExistence type="predicted"/>
<dbReference type="Proteomes" id="UP000005867">
    <property type="component" value="Chromosome"/>
</dbReference>
<sequence length="211" mass="24390">MVCLDPLTPDEFALWYRHLGRLRLFWAKPLVELLPLYKIAEGCVLKARWASEKPRLEEAYVAILKKMRRLDFLVPLRGTKILITSEVVDRELYRERGALYIYSTSRPCATGIYIERPAGGHPEPGPDHVVIASSLSDAGYIVYLNRWNFNIDYMWLKNIEQLDDAVESAICEARRLGGRYVSVATGEGHLDTIDFMAYRPDYIYYTYKLAF</sequence>
<gene>
    <name evidence="1" type="ORF">P186_0592</name>
</gene>
<dbReference type="AlphaFoldDB" id="G7VHE1"/>
<evidence type="ECO:0000313" key="2">
    <source>
        <dbReference type="Proteomes" id="UP000005867"/>
    </source>
</evidence>
<protein>
    <submittedName>
        <fullName evidence="1">Uncharacterized protein</fullName>
    </submittedName>
</protein>
<dbReference type="GeneID" id="11594858"/>
<evidence type="ECO:0000313" key="1">
    <source>
        <dbReference type="EMBL" id="AET32044.1"/>
    </source>
</evidence>
<keyword evidence="2" id="KW-1185">Reference proteome</keyword>
<name>G7VHE1_9CREN</name>
<dbReference type="eggNOG" id="arCOG05591">
    <property type="taxonomic scope" value="Archaea"/>
</dbReference>
<dbReference type="BioCyc" id="PSP1104324:GJSN-582-MONOMER"/>
<dbReference type="KEGG" id="pyr:P186_0592"/>